<dbReference type="PANTHER" id="PTHR43292:SF4">
    <property type="entry name" value="ACYL-COA DEHYDROGENASE FADE34"/>
    <property type="match status" value="1"/>
</dbReference>
<dbReference type="EMBL" id="JAPJDO010000012">
    <property type="protein sequence ID" value="MCX2938158.1"/>
    <property type="molecule type" value="Genomic_DNA"/>
</dbReference>
<evidence type="ECO:0000256" key="6">
    <source>
        <dbReference type="RuleBase" id="RU362125"/>
    </source>
</evidence>
<evidence type="ECO:0000313" key="10">
    <source>
        <dbReference type="EMBL" id="MCX2938158.1"/>
    </source>
</evidence>
<keyword evidence="3 6" id="KW-0285">Flavoprotein</keyword>
<dbReference type="InterPro" id="IPR013786">
    <property type="entry name" value="AcylCoA_DH/ox_N"/>
</dbReference>
<dbReference type="Gene3D" id="1.10.540.10">
    <property type="entry name" value="Acyl-CoA dehydrogenase/oxidase, N-terminal domain"/>
    <property type="match status" value="1"/>
</dbReference>
<dbReference type="InterPro" id="IPR006091">
    <property type="entry name" value="Acyl-CoA_Oxase/DH_mid-dom"/>
</dbReference>
<feature type="domain" description="Acyl-CoA dehydrogenase/oxidase C-terminal" evidence="7">
    <location>
        <begin position="247"/>
        <end position="397"/>
    </location>
</feature>
<dbReference type="Gene3D" id="1.20.140.10">
    <property type="entry name" value="Butyryl-CoA Dehydrogenase, subunit A, domain 3"/>
    <property type="match status" value="1"/>
</dbReference>
<reference evidence="10 11" key="1">
    <citation type="submission" date="2022-11" db="EMBL/GenBank/DDBJ databases">
        <title>Mycobacterium sp. nov.</title>
        <authorList>
            <person name="Papic B."/>
            <person name="Spicic S."/>
            <person name="Duvnjak S."/>
        </authorList>
    </citation>
    <scope>NUCLEOTIDE SEQUENCE [LARGE SCALE GENOMIC DNA]</scope>
    <source>
        <strain evidence="10 11">CVI_P4</strain>
    </source>
</reference>
<evidence type="ECO:0000256" key="4">
    <source>
        <dbReference type="ARBA" id="ARBA00022827"/>
    </source>
</evidence>
<evidence type="ECO:0000256" key="3">
    <source>
        <dbReference type="ARBA" id="ARBA00022630"/>
    </source>
</evidence>
<feature type="domain" description="Acyl-CoA dehydrogenase/oxidase N-terminal" evidence="9">
    <location>
        <begin position="48"/>
        <end position="134"/>
    </location>
</feature>
<evidence type="ECO:0000256" key="5">
    <source>
        <dbReference type="ARBA" id="ARBA00023002"/>
    </source>
</evidence>
<protein>
    <submittedName>
        <fullName evidence="10">Acyl-CoA dehydrogenase family protein</fullName>
    </submittedName>
</protein>
<name>A0ABT3SG88_9MYCO</name>
<dbReference type="SUPFAM" id="SSF56645">
    <property type="entry name" value="Acyl-CoA dehydrogenase NM domain-like"/>
    <property type="match status" value="1"/>
</dbReference>
<sequence>MVAFQAPATGANVASESVEAFREHAAAWFDSHAPARAQGGPAAPGASRAEELDRVAAAKRFQGQMYDAGLAGVRWPREHGGRGLTLAHEMALSAAAEPFDLPTGVVFSITFGMCGPTLLAHGSDEQKSHIGPMLRGEEIWCQLFSEPGAGSDLANISATAVWDGARWIVNGQKVWSSGAHYSDFGLLLARTAPELPKHRGLTMFILDMRAPGVTVRPLRQINGSEHFNEVFLDDVAINEHQIVGELNRGWQTAITTLMNERVALGGGGDPDQQATVEAVFRMARSSGCHDDPVVRDRLASIYTQHMILGLIGQRVREAVLRGADPGPEGSVAKLATARFAKHTAALAAEIAGAQALAWEGADSVGAKWVNLLLSAPARSIAGGTDEVQRNIIAERVLGLPREVDLPRDKLFRNSAVAR</sequence>
<dbReference type="InterPro" id="IPR052161">
    <property type="entry name" value="Mycobact_Acyl-CoA_DH"/>
</dbReference>
<evidence type="ECO:0000313" key="11">
    <source>
        <dbReference type="Proteomes" id="UP001300745"/>
    </source>
</evidence>
<evidence type="ECO:0000259" key="8">
    <source>
        <dbReference type="Pfam" id="PF02770"/>
    </source>
</evidence>
<organism evidence="10 11">
    <name type="scientific">Mycobacterium pinniadriaticum</name>
    <dbReference type="NCBI Taxonomy" id="2994102"/>
    <lineage>
        <taxon>Bacteria</taxon>
        <taxon>Bacillati</taxon>
        <taxon>Actinomycetota</taxon>
        <taxon>Actinomycetes</taxon>
        <taxon>Mycobacteriales</taxon>
        <taxon>Mycobacteriaceae</taxon>
        <taxon>Mycobacterium</taxon>
    </lineage>
</organism>
<dbReference type="InterPro" id="IPR037069">
    <property type="entry name" value="AcylCoA_DH/ox_N_sf"/>
</dbReference>
<dbReference type="InterPro" id="IPR036250">
    <property type="entry name" value="AcylCo_DH-like_C"/>
</dbReference>
<comment type="similarity">
    <text evidence="2 6">Belongs to the acyl-CoA dehydrogenase family.</text>
</comment>
<feature type="domain" description="Acyl-CoA oxidase/dehydrogenase middle" evidence="8">
    <location>
        <begin position="141"/>
        <end position="235"/>
    </location>
</feature>
<evidence type="ECO:0000256" key="2">
    <source>
        <dbReference type="ARBA" id="ARBA00009347"/>
    </source>
</evidence>
<accession>A0ABT3SG88</accession>
<dbReference type="InterPro" id="IPR046373">
    <property type="entry name" value="Acyl-CoA_Oxase/DH_mid-dom_sf"/>
</dbReference>
<keyword evidence="5 6" id="KW-0560">Oxidoreductase</keyword>
<dbReference type="RefSeq" id="WP_265997915.1">
    <property type="nucleotide sequence ID" value="NZ_JAPJDN010000012.1"/>
</dbReference>
<proteinExistence type="inferred from homology"/>
<dbReference type="Proteomes" id="UP001300745">
    <property type="component" value="Unassembled WGS sequence"/>
</dbReference>
<dbReference type="InterPro" id="IPR009100">
    <property type="entry name" value="AcylCoA_DH/oxidase_NM_dom_sf"/>
</dbReference>
<evidence type="ECO:0000259" key="7">
    <source>
        <dbReference type="Pfam" id="PF00441"/>
    </source>
</evidence>
<dbReference type="Gene3D" id="2.40.110.10">
    <property type="entry name" value="Butyryl-CoA Dehydrogenase, subunit A, domain 2"/>
    <property type="match status" value="1"/>
</dbReference>
<comment type="cofactor">
    <cofactor evidence="1 6">
        <name>FAD</name>
        <dbReference type="ChEBI" id="CHEBI:57692"/>
    </cofactor>
</comment>
<dbReference type="InterPro" id="IPR009075">
    <property type="entry name" value="AcylCo_DH/oxidase_C"/>
</dbReference>
<evidence type="ECO:0000256" key="1">
    <source>
        <dbReference type="ARBA" id="ARBA00001974"/>
    </source>
</evidence>
<comment type="caution">
    <text evidence="10">The sequence shown here is derived from an EMBL/GenBank/DDBJ whole genome shotgun (WGS) entry which is preliminary data.</text>
</comment>
<keyword evidence="4 6" id="KW-0274">FAD</keyword>
<keyword evidence="11" id="KW-1185">Reference proteome</keyword>
<evidence type="ECO:0000259" key="9">
    <source>
        <dbReference type="Pfam" id="PF02771"/>
    </source>
</evidence>
<dbReference type="PANTHER" id="PTHR43292">
    <property type="entry name" value="ACYL-COA DEHYDROGENASE"/>
    <property type="match status" value="1"/>
</dbReference>
<dbReference type="SUPFAM" id="SSF47203">
    <property type="entry name" value="Acyl-CoA dehydrogenase C-terminal domain-like"/>
    <property type="match status" value="1"/>
</dbReference>
<gene>
    <name evidence="10" type="ORF">ORI27_15730</name>
</gene>
<dbReference type="Pfam" id="PF00441">
    <property type="entry name" value="Acyl-CoA_dh_1"/>
    <property type="match status" value="1"/>
</dbReference>
<dbReference type="Pfam" id="PF02770">
    <property type="entry name" value="Acyl-CoA_dh_M"/>
    <property type="match status" value="1"/>
</dbReference>
<dbReference type="Pfam" id="PF02771">
    <property type="entry name" value="Acyl-CoA_dh_N"/>
    <property type="match status" value="1"/>
</dbReference>